<dbReference type="PANTHER" id="PTHR34477">
    <property type="entry name" value="UPF0213 PROTEIN YHBQ"/>
    <property type="match status" value="1"/>
</dbReference>
<evidence type="ECO:0000313" key="3">
    <source>
        <dbReference type="EMBL" id="MFD1926729.1"/>
    </source>
</evidence>
<dbReference type="Proteomes" id="UP001597218">
    <property type="component" value="Unassembled WGS sequence"/>
</dbReference>
<comment type="caution">
    <text evidence="3">The sequence shown here is derived from an EMBL/GenBank/DDBJ whole genome shotgun (WGS) entry which is preliminary data.</text>
</comment>
<dbReference type="PANTHER" id="PTHR34477:SF1">
    <property type="entry name" value="UPF0213 PROTEIN YHBQ"/>
    <property type="match status" value="1"/>
</dbReference>
<accession>A0ABW4SE90</accession>
<protein>
    <submittedName>
        <fullName evidence="3">GIY-YIG nuclease family protein</fullName>
    </submittedName>
</protein>
<dbReference type="InterPro" id="IPR000305">
    <property type="entry name" value="GIY-YIG_endonuc"/>
</dbReference>
<sequence>MDTITNHLFYVLECNDGSYYAGYTNNLERRVRVHNEGKGAKYTRAKLPVHCIYHEKHETQRQAMQAEYRFKQLKRSEKEIYIAKGPGKDEVAKEC</sequence>
<evidence type="ECO:0000313" key="4">
    <source>
        <dbReference type="Proteomes" id="UP001597218"/>
    </source>
</evidence>
<evidence type="ECO:0000256" key="1">
    <source>
        <dbReference type="ARBA" id="ARBA00007435"/>
    </source>
</evidence>
<feature type="domain" description="GIY-YIG" evidence="2">
    <location>
        <begin position="5"/>
        <end position="80"/>
    </location>
</feature>
<comment type="similarity">
    <text evidence="1">Belongs to the UPF0213 family.</text>
</comment>
<keyword evidence="4" id="KW-1185">Reference proteome</keyword>
<dbReference type="InterPro" id="IPR035901">
    <property type="entry name" value="GIY-YIG_endonuc_sf"/>
</dbReference>
<dbReference type="Pfam" id="PF01541">
    <property type="entry name" value="GIY-YIG"/>
    <property type="match status" value="1"/>
</dbReference>
<organism evidence="3 4">
    <name type="scientific">Sporosarcina siberiensis</name>
    <dbReference type="NCBI Taxonomy" id="1365606"/>
    <lineage>
        <taxon>Bacteria</taxon>
        <taxon>Bacillati</taxon>
        <taxon>Bacillota</taxon>
        <taxon>Bacilli</taxon>
        <taxon>Bacillales</taxon>
        <taxon>Caryophanaceae</taxon>
        <taxon>Sporosarcina</taxon>
    </lineage>
</organism>
<dbReference type="SUPFAM" id="SSF82771">
    <property type="entry name" value="GIY-YIG endonuclease"/>
    <property type="match status" value="1"/>
</dbReference>
<dbReference type="RefSeq" id="WP_381535390.1">
    <property type="nucleotide sequence ID" value="NZ_JBHUGI010000003.1"/>
</dbReference>
<dbReference type="InterPro" id="IPR050190">
    <property type="entry name" value="UPF0213_domain"/>
</dbReference>
<dbReference type="CDD" id="cd10456">
    <property type="entry name" value="GIY-YIG_UPF0213"/>
    <property type="match status" value="1"/>
</dbReference>
<name>A0ABW4SE90_9BACL</name>
<proteinExistence type="inferred from homology"/>
<dbReference type="EMBL" id="JBHUGI010000003">
    <property type="protein sequence ID" value="MFD1926729.1"/>
    <property type="molecule type" value="Genomic_DNA"/>
</dbReference>
<dbReference type="PROSITE" id="PS50164">
    <property type="entry name" value="GIY_YIG"/>
    <property type="match status" value="1"/>
</dbReference>
<gene>
    <name evidence="3" type="ORF">ACFSFY_01395</name>
</gene>
<reference evidence="4" key="1">
    <citation type="journal article" date="2019" name="Int. J. Syst. Evol. Microbiol.">
        <title>The Global Catalogue of Microorganisms (GCM) 10K type strain sequencing project: providing services to taxonomists for standard genome sequencing and annotation.</title>
        <authorList>
            <consortium name="The Broad Institute Genomics Platform"/>
            <consortium name="The Broad Institute Genome Sequencing Center for Infectious Disease"/>
            <person name="Wu L."/>
            <person name="Ma J."/>
        </authorList>
    </citation>
    <scope>NUCLEOTIDE SEQUENCE [LARGE SCALE GENOMIC DNA]</scope>
    <source>
        <strain evidence="4">CGMCC 4.7177</strain>
    </source>
</reference>
<evidence type="ECO:0000259" key="2">
    <source>
        <dbReference type="PROSITE" id="PS50164"/>
    </source>
</evidence>
<dbReference type="Gene3D" id="3.40.1440.10">
    <property type="entry name" value="GIY-YIG endonuclease"/>
    <property type="match status" value="1"/>
</dbReference>